<dbReference type="Proteomes" id="UP001176961">
    <property type="component" value="Unassembled WGS sequence"/>
</dbReference>
<keyword evidence="2 5" id="KW-0812">Transmembrane</keyword>
<feature type="transmembrane region" description="Helical" evidence="5">
    <location>
        <begin position="136"/>
        <end position="153"/>
    </location>
</feature>
<evidence type="ECO:0000256" key="1">
    <source>
        <dbReference type="ARBA" id="ARBA00004370"/>
    </source>
</evidence>
<feature type="transmembrane region" description="Helical" evidence="5">
    <location>
        <begin position="12"/>
        <end position="37"/>
    </location>
</feature>
<feature type="transmembrane region" description="Helical" evidence="5">
    <location>
        <begin position="49"/>
        <end position="76"/>
    </location>
</feature>
<keyword evidence="4 5" id="KW-0472">Membrane</keyword>
<evidence type="ECO:0000313" key="7">
    <source>
        <dbReference type="Proteomes" id="UP001176961"/>
    </source>
</evidence>
<dbReference type="SMART" id="SM01381">
    <property type="entry name" value="7TM_GPCR_Srsx"/>
    <property type="match status" value="1"/>
</dbReference>
<keyword evidence="3 5" id="KW-1133">Transmembrane helix</keyword>
<accession>A0AA36DLP1</accession>
<evidence type="ECO:0008006" key="8">
    <source>
        <dbReference type="Google" id="ProtNLM"/>
    </source>
</evidence>
<proteinExistence type="predicted"/>
<gene>
    <name evidence="6" type="ORF">CYNAS_LOCUS1930</name>
</gene>
<evidence type="ECO:0000256" key="2">
    <source>
        <dbReference type="ARBA" id="ARBA00022692"/>
    </source>
</evidence>
<evidence type="ECO:0000256" key="3">
    <source>
        <dbReference type="ARBA" id="ARBA00022989"/>
    </source>
</evidence>
<organism evidence="6 7">
    <name type="scientific">Cylicocyclus nassatus</name>
    <name type="common">Nematode worm</name>
    <dbReference type="NCBI Taxonomy" id="53992"/>
    <lineage>
        <taxon>Eukaryota</taxon>
        <taxon>Metazoa</taxon>
        <taxon>Ecdysozoa</taxon>
        <taxon>Nematoda</taxon>
        <taxon>Chromadorea</taxon>
        <taxon>Rhabditida</taxon>
        <taxon>Rhabditina</taxon>
        <taxon>Rhabditomorpha</taxon>
        <taxon>Strongyloidea</taxon>
        <taxon>Strongylidae</taxon>
        <taxon>Cylicocyclus</taxon>
    </lineage>
</organism>
<reference evidence="6" key="1">
    <citation type="submission" date="2023-07" db="EMBL/GenBank/DDBJ databases">
        <authorList>
            <consortium name="CYATHOMIX"/>
        </authorList>
    </citation>
    <scope>NUCLEOTIDE SEQUENCE</scope>
    <source>
        <strain evidence="6">N/A</strain>
    </source>
</reference>
<protein>
    <recommendedName>
        <fullName evidence="8">G-protein coupled receptors family 1 profile domain-containing protein</fullName>
    </recommendedName>
</protein>
<sequence length="215" mass="23756">MEQAECFRSVSIYLFATVAQSLMYFVIVLDMLIAVTLPMKLVSFIAPDVVTALSALMAVMNTGAIVVVIALVIVVAKNEKSLKDSRHRGSSPTVPCAITCNTIRVMSRMVTLFVCTWYFCVTTVLVAVNLKLPEDYLDHIITINMIPAMMAYSQNFYGLHACSRYAPILRQQGAWFRRCLKVEDKVSTVKSTTTSSESALVSEHTFSTGSKSAIF</sequence>
<dbReference type="GO" id="GO:0004930">
    <property type="term" value="F:G protein-coupled receptor activity"/>
    <property type="evidence" value="ECO:0007669"/>
    <property type="project" value="InterPro"/>
</dbReference>
<name>A0AA36DLP1_CYLNA</name>
<evidence type="ECO:0000313" key="6">
    <source>
        <dbReference type="EMBL" id="CAJ0589947.1"/>
    </source>
</evidence>
<comment type="subcellular location">
    <subcellularLocation>
        <location evidence="1">Membrane</location>
    </subcellularLocation>
</comment>
<dbReference type="Pfam" id="PF10320">
    <property type="entry name" value="7TM_GPCR_Srsx"/>
    <property type="match status" value="2"/>
</dbReference>
<comment type="caution">
    <text evidence="6">The sequence shown here is derived from an EMBL/GenBank/DDBJ whole genome shotgun (WGS) entry which is preliminary data.</text>
</comment>
<dbReference type="AlphaFoldDB" id="A0AA36DLP1"/>
<dbReference type="GO" id="GO:0016020">
    <property type="term" value="C:membrane"/>
    <property type="evidence" value="ECO:0007669"/>
    <property type="project" value="UniProtKB-SubCell"/>
</dbReference>
<feature type="transmembrane region" description="Helical" evidence="5">
    <location>
        <begin position="110"/>
        <end position="130"/>
    </location>
</feature>
<dbReference type="InterPro" id="IPR000276">
    <property type="entry name" value="GPCR_Rhodpsn"/>
</dbReference>
<evidence type="ECO:0000256" key="4">
    <source>
        <dbReference type="ARBA" id="ARBA00023136"/>
    </source>
</evidence>
<keyword evidence="7" id="KW-1185">Reference proteome</keyword>
<evidence type="ECO:0000256" key="5">
    <source>
        <dbReference type="SAM" id="Phobius"/>
    </source>
</evidence>
<dbReference type="EMBL" id="CATQJL010000001">
    <property type="protein sequence ID" value="CAJ0589947.1"/>
    <property type="molecule type" value="Genomic_DNA"/>
</dbReference>
<dbReference type="InterPro" id="IPR019424">
    <property type="entry name" value="7TM_GPCR_Srsx"/>
</dbReference>